<proteinExistence type="predicted"/>
<protein>
    <submittedName>
        <fullName evidence="1">Head Tail Connector Protein</fullName>
    </submittedName>
</protein>
<organism evidence="1">
    <name type="scientific">Siphoviridae sp. ctPsO101</name>
    <dbReference type="NCBI Taxonomy" id="2825487"/>
    <lineage>
        <taxon>Viruses</taxon>
        <taxon>Duplodnaviria</taxon>
        <taxon>Heunggongvirae</taxon>
        <taxon>Uroviricota</taxon>
        <taxon>Caudoviricetes</taxon>
    </lineage>
</organism>
<reference evidence="1" key="1">
    <citation type="journal article" date="2021" name="Proc. Natl. Acad. Sci. U.S.A.">
        <title>A Catalog of Tens of Thousands of Viruses from Human Metagenomes Reveals Hidden Associations with Chronic Diseases.</title>
        <authorList>
            <person name="Tisza M.J."/>
            <person name="Buck C.B."/>
        </authorList>
    </citation>
    <scope>NUCLEOTIDE SEQUENCE</scope>
    <source>
        <strain evidence="1">CtPsO101</strain>
    </source>
</reference>
<accession>A0A8S5PWP0</accession>
<evidence type="ECO:0000313" key="1">
    <source>
        <dbReference type="EMBL" id="DAE10939.1"/>
    </source>
</evidence>
<dbReference type="EMBL" id="BK015523">
    <property type="protein sequence ID" value="DAE10939.1"/>
    <property type="molecule type" value="Genomic_DNA"/>
</dbReference>
<sequence>MAYIDYNGYLAIYGTCPLTEEEFPVYAELASDLIDSVTRYKIQRGGLSALPAYTQALVKKATAAQILYTYQYGMESTMTGQAGQGFTVGKVHVDSGKTEQTAAQMMISPAVSVYLEQSGLMERSIECLDQYHSSYLGVW</sequence>
<name>A0A8S5PWP0_9CAUD</name>